<dbReference type="Gene3D" id="3.40.50.150">
    <property type="entry name" value="Vaccinia Virus protein VP39"/>
    <property type="match status" value="1"/>
</dbReference>
<dbReference type="Proteomes" id="UP001549076">
    <property type="component" value="Unassembled WGS sequence"/>
</dbReference>
<organism evidence="1 2">
    <name type="scientific">Aquamicrobium terrae</name>
    <dbReference type="NCBI Taxonomy" id="1324945"/>
    <lineage>
        <taxon>Bacteria</taxon>
        <taxon>Pseudomonadati</taxon>
        <taxon>Pseudomonadota</taxon>
        <taxon>Alphaproteobacteria</taxon>
        <taxon>Hyphomicrobiales</taxon>
        <taxon>Phyllobacteriaceae</taxon>
        <taxon>Aquamicrobium</taxon>
    </lineage>
</organism>
<accession>A0ABV2N288</accession>
<gene>
    <name evidence="1" type="ORF">ABID37_003370</name>
</gene>
<dbReference type="EMBL" id="JBEPML010000012">
    <property type="protein sequence ID" value="MET3793146.1"/>
    <property type="molecule type" value="Genomic_DNA"/>
</dbReference>
<dbReference type="RefSeq" id="WP_354196812.1">
    <property type="nucleotide sequence ID" value="NZ_JBEPML010000012.1"/>
</dbReference>
<keyword evidence="2" id="KW-1185">Reference proteome</keyword>
<dbReference type="SUPFAM" id="SSF53335">
    <property type="entry name" value="S-adenosyl-L-methionine-dependent methyltransferases"/>
    <property type="match status" value="1"/>
</dbReference>
<comment type="caution">
    <text evidence="1">The sequence shown here is derived from an EMBL/GenBank/DDBJ whole genome shotgun (WGS) entry which is preliminary data.</text>
</comment>
<protein>
    <recommendedName>
        <fullName evidence="3">Class I SAM-dependent methyltransferase</fullName>
    </recommendedName>
</protein>
<sequence length="251" mass="26232">MSFSAAWLALREPADRAARDVGLLEQVRTWLGAKSAPTAVDLGSGTGSTVRAIGPRAAHWTLVDRDAALLAEASAIPDACTIEADLAHIDALPLDGAVLVTASALFDLAGRDWIEALADRIAGQRAGLYATLTYDGRMEWSVPDPEDAAVTTAFNRHQTGDKGLGPALGPAAGPALAEAMGKRGYCVRSAGSPWRLDADDRPLQAELLGGIARAAAEAGTNAVGWLDRRLGMIDRAVCTIGHVDLFALPCR</sequence>
<dbReference type="InterPro" id="IPR029063">
    <property type="entry name" value="SAM-dependent_MTases_sf"/>
</dbReference>
<reference evidence="1 2" key="1">
    <citation type="submission" date="2024-06" db="EMBL/GenBank/DDBJ databases">
        <title>Genomic Encyclopedia of Type Strains, Phase IV (KMG-IV): sequencing the most valuable type-strain genomes for metagenomic binning, comparative biology and taxonomic classification.</title>
        <authorList>
            <person name="Goeker M."/>
        </authorList>
    </citation>
    <scope>NUCLEOTIDE SEQUENCE [LARGE SCALE GENOMIC DNA]</scope>
    <source>
        <strain evidence="1 2">DSM 27865</strain>
    </source>
</reference>
<evidence type="ECO:0008006" key="3">
    <source>
        <dbReference type="Google" id="ProtNLM"/>
    </source>
</evidence>
<name>A0ABV2N288_9HYPH</name>
<evidence type="ECO:0000313" key="2">
    <source>
        <dbReference type="Proteomes" id="UP001549076"/>
    </source>
</evidence>
<evidence type="ECO:0000313" key="1">
    <source>
        <dbReference type="EMBL" id="MET3793146.1"/>
    </source>
</evidence>
<proteinExistence type="predicted"/>